<proteinExistence type="predicted"/>
<dbReference type="AlphaFoldDB" id="A0AAV4RYV7"/>
<organism evidence="1 2">
    <name type="scientific">Caerostris extrusa</name>
    <name type="common">Bark spider</name>
    <name type="synonym">Caerostris bankana</name>
    <dbReference type="NCBI Taxonomy" id="172846"/>
    <lineage>
        <taxon>Eukaryota</taxon>
        <taxon>Metazoa</taxon>
        <taxon>Ecdysozoa</taxon>
        <taxon>Arthropoda</taxon>
        <taxon>Chelicerata</taxon>
        <taxon>Arachnida</taxon>
        <taxon>Araneae</taxon>
        <taxon>Araneomorphae</taxon>
        <taxon>Entelegynae</taxon>
        <taxon>Araneoidea</taxon>
        <taxon>Araneidae</taxon>
        <taxon>Caerostris</taxon>
    </lineage>
</organism>
<name>A0AAV4RYV7_CAEEX</name>
<accession>A0AAV4RYV7</accession>
<dbReference type="EMBL" id="BPLR01008618">
    <property type="protein sequence ID" value="GIY26056.1"/>
    <property type="molecule type" value="Genomic_DNA"/>
</dbReference>
<sequence>MAISQKNTRNWTKCCIKCEKLKILRYVNRSHQQYHIISQRFSEINVTSHHQKDLERSVGLVEGLTIADRYSHWPIAVLIPASDMKQSLMR</sequence>
<protein>
    <submittedName>
        <fullName evidence="1">Uncharacterized protein</fullName>
    </submittedName>
</protein>
<evidence type="ECO:0000313" key="2">
    <source>
        <dbReference type="Proteomes" id="UP001054945"/>
    </source>
</evidence>
<keyword evidence="2" id="KW-1185">Reference proteome</keyword>
<reference evidence="1 2" key="1">
    <citation type="submission" date="2021-06" db="EMBL/GenBank/DDBJ databases">
        <title>Caerostris extrusa draft genome.</title>
        <authorList>
            <person name="Kono N."/>
            <person name="Arakawa K."/>
        </authorList>
    </citation>
    <scope>NUCLEOTIDE SEQUENCE [LARGE SCALE GENOMIC DNA]</scope>
</reference>
<gene>
    <name evidence="1" type="ORF">CEXT_41231</name>
</gene>
<dbReference type="Proteomes" id="UP001054945">
    <property type="component" value="Unassembled WGS sequence"/>
</dbReference>
<evidence type="ECO:0000313" key="1">
    <source>
        <dbReference type="EMBL" id="GIY26056.1"/>
    </source>
</evidence>
<comment type="caution">
    <text evidence="1">The sequence shown here is derived from an EMBL/GenBank/DDBJ whole genome shotgun (WGS) entry which is preliminary data.</text>
</comment>